<comment type="caution">
    <text evidence="1">The sequence shown here is derived from an EMBL/GenBank/DDBJ whole genome shotgun (WGS) entry which is preliminary data.</text>
</comment>
<keyword evidence="2" id="KW-1185">Reference proteome</keyword>
<evidence type="ECO:0000313" key="1">
    <source>
        <dbReference type="EMBL" id="KAJ1133102.1"/>
    </source>
</evidence>
<name>A0AAV7Q0J0_PLEWA</name>
<protein>
    <submittedName>
        <fullName evidence="1">Uncharacterized protein</fullName>
    </submittedName>
</protein>
<proteinExistence type="predicted"/>
<gene>
    <name evidence="1" type="ORF">NDU88_011400</name>
</gene>
<accession>A0AAV7Q0J0</accession>
<dbReference type="EMBL" id="JANPWB010000011">
    <property type="protein sequence ID" value="KAJ1133102.1"/>
    <property type="molecule type" value="Genomic_DNA"/>
</dbReference>
<evidence type="ECO:0000313" key="2">
    <source>
        <dbReference type="Proteomes" id="UP001066276"/>
    </source>
</evidence>
<dbReference type="AlphaFoldDB" id="A0AAV7Q0J0"/>
<sequence>MLRVLCGWYQAVPVLMEPPAHVPEYAASTVWLVPGCASTDGASSACAAVCCEYCVVGQRLCRVGWRLATDAARGSLRAVVLIAGVRCGWSWGAVVCRWDCSQDLGQSPRCSPTNRAGGECIACSQVSTLTSASGASSDCLKLRVPRCGALGRRGALAATSHLTCSLPRGY</sequence>
<organism evidence="1 2">
    <name type="scientific">Pleurodeles waltl</name>
    <name type="common">Iberian ribbed newt</name>
    <dbReference type="NCBI Taxonomy" id="8319"/>
    <lineage>
        <taxon>Eukaryota</taxon>
        <taxon>Metazoa</taxon>
        <taxon>Chordata</taxon>
        <taxon>Craniata</taxon>
        <taxon>Vertebrata</taxon>
        <taxon>Euteleostomi</taxon>
        <taxon>Amphibia</taxon>
        <taxon>Batrachia</taxon>
        <taxon>Caudata</taxon>
        <taxon>Salamandroidea</taxon>
        <taxon>Salamandridae</taxon>
        <taxon>Pleurodelinae</taxon>
        <taxon>Pleurodeles</taxon>
    </lineage>
</organism>
<dbReference type="Proteomes" id="UP001066276">
    <property type="component" value="Chromosome 7"/>
</dbReference>
<reference evidence="1" key="1">
    <citation type="journal article" date="2022" name="bioRxiv">
        <title>Sequencing and chromosome-scale assembly of the giantPleurodeles waltlgenome.</title>
        <authorList>
            <person name="Brown T."/>
            <person name="Elewa A."/>
            <person name="Iarovenko S."/>
            <person name="Subramanian E."/>
            <person name="Araus A.J."/>
            <person name="Petzold A."/>
            <person name="Susuki M."/>
            <person name="Suzuki K.-i.T."/>
            <person name="Hayashi T."/>
            <person name="Toyoda A."/>
            <person name="Oliveira C."/>
            <person name="Osipova E."/>
            <person name="Leigh N.D."/>
            <person name="Simon A."/>
            <person name="Yun M.H."/>
        </authorList>
    </citation>
    <scope>NUCLEOTIDE SEQUENCE</scope>
    <source>
        <strain evidence="1">20211129_DDA</strain>
        <tissue evidence="1">Liver</tissue>
    </source>
</reference>